<dbReference type="AlphaFoldDB" id="A0A382C3L9"/>
<gene>
    <name evidence="1" type="ORF">METZ01_LOCUS173504</name>
</gene>
<accession>A0A382C3L9</accession>
<evidence type="ECO:0000313" key="1">
    <source>
        <dbReference type="EMBL" id="SVB20650.1"/>
    </source>
</evidence>
<dbReference type="AntiFam" id="ANF00010">
    <property type="entry name" value="tRNA translation"/>
</dbReference>
<dbReference type="EMBL" id="UINC01032646">
    <property type="protein sequence ID" value="SVB20650.1"/>
    <property type="molecule type" value="Genomic_DNA"/>
</dbReference>
<feature type="non-terminal residue" evidence="1">
    <location>
        <position position="1"/>
    </location>
</feature>
<proteinExistence type="predicted"/>
<name>A0A382C3L9_9ZZZZ</name>
<organism evidence="1">
    <name type="scientific">marine metagenome</name>
    <dbReference type="NCBI Taxonomy" id="408172"/>
    <lineage>
        <taxon>unclassified sequences</taxon>
        <taxon>metagenomes</taxon>
        <taxon>ecological metagenomes</taxon>
    </lineage>
</organism>
<reference evidence="1" key="1">
    <citation type="submission" date="2018-05" db="EMBL/GenBank/DDBJ databases">
        <authorList>
            <person name="Lanie J.A."/>
            <person name="Ng W.-L."/>
            <person name="Kazmierczak K.M."/>
            <person name="Andrzejewski T.M."/>
            <person name="Davidsen T.M."/>
            <person name="Wayne K.J."/>
            <person name="Tettelin H."/>
            <person name="Glass J.I."/>
            <person name="Rusch D."/>
            <person name="Podicherti R."/>
            <person name="Tsui H.-C.T."/>
            <person name="Winkler M.E."/>
        </authorList>
    </citation>
    <scope>NUCLEOTIDE SEQUENCE</scope>
</reference>
<sequence length="68" mass="7180">VDTTVCAPEPAGHGRGILLHWLAAGMWRSLAAHLLWEQGVGGSNPPIPTSTWALTCGYAGRLAFRLVA</sequence>
<protein>
    <submittedName>
        <fullName evidence="1">Uncharacterized protein</fullName>
    </submittedName>
</protein>